<evidence type="ECO:0000259" key="3">
    <source>
        <dbReference type="SMART" id="SM01008"/>
    </source>
</evidence>
<dbReference type="InterPro" id="IPR000674">
    <property type="entry name" value="Ald_Oxase/Xan_DH_a/b"/>
</dbReference>
<dbReference type="GO" id="GO:0016491">
    <property type="term" value="F:oxidoreductase activity"/>
    <property type="evidence" value="ECO:0007669"/>
    <property type="project" value="UniProtKB-KW"/>
</dbReference>
<dbReference type="SUPFAM" id="SSF56003">
    <property type="entry name" value="Molybdenum cofactor-binding domain"/>
    <property type="match status" value="1"/>
</dbReference>
<reference evidence="4 5" key="1">
    <citation type="submission" date="2018-06" db="EMBL/GenBank/DDBJ databases">
        <title>Genomic Encyclopedia of Type Strains, Phase IV (KMG-V): Genome sequencing to study the core and pangenomes of soil and plant-associated prokaryotes.</title>
        <authorList>
            <person name="Whitman W."/>
        </authorList>
    </citation>
    <scope>NUCLEOTIDE SEQUENCE [LARGE SCALE GENOMIC DNA]</scope>
    <source>
        <strain evidence="4 5">SRCL-318</strain>
    </source>
</reference>
<dbReference type="Proteomes" id="UP000247772">
    <property type="component" value="Unassembled WGS sequence"/>
</dbReference>
<dbReference type="SUPFAM" id="SSF54665">
    <property type="entry name" value="CO dehydrogenase molybdoprotein N-domain-like"/>
    <property type="match status" value="1"/>
</dbReference>
<dbReference type="Gene3D" id="3.30.365.10">
    <property type="entry name" value="Aldehyde oxidase/xanthine dehydrogenase, molybdopterin binding domain"/>
    <property type="match status" value="4"/>
</dbReference>
<sequence>MSEPDFRYLNRPTRRTEDRRLVTGRGRYVDDVAIPGALHACFVRSPHAHARIVSIDASDALALHGVVAVVTGRDLAQWTAPLRMAPPIEGLVPVEIETLPTAVARFQGDPVACVVARDRYIAEDAAERVLVDYEALPAVTDMWRALEPGAPQVDPMVYGNLVSHQVFTAGDPAAAEARAHRVVEAHFSQQRQTHVPIETRGCVAVWDAGRGHLTFHVGTQVPHPLRTQLATRLLLDESQVTVISPDVGGSFGQKIALYREELTVAALARELRCPVRWREDRLENLTAAANSREDFCRTRAAVDAHGTLLSLTLELREDFGAYCFFPANYLARVVAMIVTGPYRISDYAYDVKIALSNKCGNAPMRAPMSITSWVMEGTMEAIARELGLDPVEVRRRNLIAPHELPYRTPTGERLEDITPGETFEGVLRAIDYEAFRMRQRDARMRGHYLGLGLCNVVEPTTYGSRFYKASGIPGSGHEASWVRIEPGGMVNASVGLGPSGQGYESAMANAVAEGLGVEPARVRIHMGHTDIAPYGMGSRGARSGTAGGGALYLCAREARHKVLAIAAARLDVSVQSLRMIDGRIEYCGGGNTTAVHPLWRETGLTLADIAQSAYLDPTSLPAGLTPGLEFHLAYDPPAMTYSNSAHACEVEVDVATGAIRVARYVVAEDCGTLLNPTVVEGQQHGAISMGLSGALFEHVVYDETGQNTTGSLAEYLIATATELPNIEIIPMHTPNRTTAAGIKGMAEGGVMGALGALTNAVNDALAPFQVVAWQHPLTPMAMRDLLRGRTARTRGD</sequence>
<dbReference type="InterPro" id="IPR037165">
    <property type="entry name" value="AldOxase/xan_DH_Mopterin-bd_sf"/>
</dbReference>
<evidence type="ECO:0000256" key="1">
    <source>
        <dbReference type="ARBA" id="ARBA00022505"/>
    </source>
</evidence>
<dbReference type="Gene3D" id="3.90.1170.50">
    <property type="entry name" value="Aldehyde oxidase/xanthine dehydrogenase, a/b hammerhead"/>
    <property type="match status" value="1"/>
</dbReference>
<dbReference type="Pfam" id="PF02738">
    <property type="entry name" value="MoCoBD_1"/>
    <property type="match status" value="1"/>
</dbReference>
<accession>A0A2V4T565</accession>
<evidence type="ECO:0000313" key="5">
    <source>
        <dbReference type="Proteomes" id="UP000247772"/>
    </source>
</evidence>
<comment type="caution">
    <text evidence="4">The sequence shown here is derived from an EMBL/GenBank/DDBJ whole genome shotgun (WGS) entry which is preliminary data.</text>
</comment>
<dbReference type="InterPro" id="IPR008274">
    <property type="entry name" value="AldOxase/xan_DH_MoCoBD1"/>
</dbReference>
<evidence type="ECO:0000313" key="4">
    <source>
        <dbReference type="EMBL" id="PYE19666.1"/>
    </source>
</evidence>
<keyword evidence="1" id="KW-0500">Molybdenum</keyword>
<dbReference type="SMART" id="SM01008">
    <property type="entry name" value="Ald_Xan_dh_C"/>
    <property type="match status" value="1"/>
</dbReference>
<dbReference type="Pfam" id="PF20256">
    <property type="entry name" value="MoCoBD_2"/>
    <property type="match status" value="1"/>
</dbReference>
<evidence type="ECO:0000256" key="2">
    <source>
        <dbReference type="ARBA" id="ARBA00023002"/>
    </source>
</evidence>
<dbReference type="OrthoDB" id="221297at2"/>
<dbReference type="InterPro" id="IPR016208">
    <property type="entry name" value="Ald_Oxase/xanthine_DH-like"/>
</dbReference>
<dbReference type="PANTHER" id="PTHR11908:SF132">
    <property type="entry name" value="ALDEHYDE OXIDASE 1-RELATED"/>
    <property type="match status" value="1"/>
</dbReference>
<dbReference type="Pfam" id="PF01315">
    <property type="entry name" value="Ald_Xan_dh_C"/>
    <property type="match status" value="1"/>
</dbReference>
<name>A0A2V4T565_9BURK</name>
<feature type="domain" description="Aldehyde oxidase/xanthine dehydrogenase a/b hammerhead" evidence="3">
    <location>
        <begin position="23"/>
        <end position="137"/>
    </location>
</feature>
<proteinExistence type="predicted"/>
<dbReference type="RefSeq" id="WP_110856333.1">
    <property type="nucleotide sequence ID" value="NZ_QJSQ01000019.1"/>
</dbReference>
<dbReference type="EMBL" id="QJSQ01000019">
    <property type="protein sequence ID" value="PYE19666.1"/>
    <property type="molecule type" value="Genomic_DNA"/>
</dbReference>
<protein>
    <submittedName>
        <fullName evidence="4">Xanthine dehydrogenase molybdenum binding subunit apoprotein</fullName>
    </submittedName>
</protein>
<dbReference type="GO" id="GO:0005506">
    <property type="term" value="F:iron ion binding"/>
    <property type="evidence" value="ECO:0007669"/>
    <property type="project" value="InterPro"/>
</dbReference>
<organism evidence="4 5">
    <name type="scientific">Paraburkholderia silvatlantica</name>
    <dbReference type="NCBI Taxonomy" id="321895"/>
    <lineage>
        <taxon>Bacteria</taxon>
        <taxon>Pseudomonadati</taxon>
        <taxon>Pseudomonadota</taxon>
        <taxon>Betaproteobacteria</taxon>
        <taxon>Burkholderiales</taxon>
        <taxon>Burkholderiaceae</taxon>
        <taxon>Paraburkholderia</taxon>
    </lineage>
</organism>
<dbReference type="AlphaFoldDB" id="A0A2V4T565"/>
<dbReference type="InterPro" id="IPR036856">
    <property type="entry name" value="Ald_Oxase/Xan_DH_a/b_sf"/>
</dbReference>
<keyword evidence="2" id="KW-0560">Oxidoreductase</keyword>
<gene>
    <name evidence="4" type="ORF">C7410_119108</name>
</gene>
<dbReference type="PANTHER" id="PTHR11908">
    <property type="entry name" value="XANTHINE DEHYDROGENASE"/>
    <property type="match status" value="1"/>
</dbReference>
<dbReference type="InterPro" id="IPR046867">
    <property type="entry name" value="AldOxase/xan_DH_MoCoBD2"/>
</dbReference>